<dbReference type="OrthoDB" id="5457650at2"/>
<comment type="caution">
    <text evidence="4">The sequence shown here is derived from an EMBL/GenBank/DDBJ whole genome shotgun (WGS) entry which is preliminary data.</text>
</comment>
<feature type="transmembrane region" description="Helical" evidence="2">
    <location>
        <begin position="127"/>
        <end position="146"/>
    </location>
</feature>
<feature type="transmembrane region" description="Helical" evidence="2">
    <location>
        <begin position="678"/>
        <end position="701"/>
    </location>
</feature>
<evidence type="ECO:0000313" key="5">
    <source>
        <dbReference type="Proteomes" id="UP000077786"/>
    </source>
</evidence>
<feature type="transmembrane region" description="Helical" evidence="2">
    <location>
        <begin position="524"/>
        <end position="549"/>
    </location>
</feature>
<feature type="transmembrane region" description="Helical" evidence="2">
    <location>
        <begin position="586"/>
        <end position="605"/>
    </location>
</feature>
<feature type="region of interest" description="Disordered" evidence="1">
    <location>
        <begin position="745"/>
        <end position="780"/>
    </location>
</feature>
<feature type="transmembrane region" description="Helical" evidence="2">
    <location>
        <begin position="88"/>
        <end position="106"/>
    </location>
</feature>
<dbReference type="EMBL" id="LUTU01000002">
    <property type="protein sequence ID" value="OAJ69085.1"/>
    <property type="molecule type" value="Genomic_DNA"/>
</dbReference>
<evidence type="ECO:0000256" key="3">
    <source>
        <dbReference type="SAM" id="SignalP"/>
    </source>
</evidence>
<keyword evidence="2" id="KW-1133">Transmembrane helix</keyword>
<keyword evidence="3" id="KW-0732">Signal</keyword>
<reference evidence="4 5" key="1">
    <citation type="submission" date="2016-03" db="EMBL/GenBank/DDBJ databases">
        <title>Draft genome sequence of Gluconobacter cerinus strain CECT 9110.</title>
        <authorList>
            <person name="Sainz F."/>
            <person name="Mas A."/>
            <person name="Torija M.J."/>
        </authorList>
    </citation>
    <scope>NUCLEOTIDE SEQUENCE [LARGE SCALE GENOMIC DNA]</scope>
    <source>
        <strain evidence="4 5">CECT 9110</strain>
    </source>
</reference>
<dbReference type="AlphaFoldDB" id="A0A1B6VPE7"/>
<gene>
    <name evidence="4" type="ORF">A0123_00139</name>
</gene>
<dbReference type="PATRIC" id="fig|38307.3.peg.143"/>
<keyword evidence="2" id="KW-0472">Membrane</keyword>
<accession>A0A1B6VPE7</accession>
<keyword evidence="2" id="KW-0812">Transmembrane</keyword>
<feature type="transmembrane region" description="Helical" evidence="2">
    <location>
        <begin position="555"/>
        <end position="574"/>
    </location>
</feature>
<dbReference type="Proteomes" id="UP000077786">
    <property type="component" value="Unassembled WGS sequence"/>
</dbReference>
<sequence>MTFFKRFSRTGGALCALPLLFAAGIAHAQSVTGNSTSGNSTYGVTWNMLDPGDDWAATMIKSVFPVFGSSSTSTGTEATVIGTMLGDLSGFVMALAMAFVSYVMMMNMHRSAETSKVLGSNQTSMSIVRMAFGAIMMLPVAGGFSAGQAAFVQGSLWGVGMAKTVYSSAVQAIGPDGKTIAQPMVPGTKTIVVGLIANEMCRDLVNLASSNSSLVPAPTGRTVKAVSGSDLGMITYPYQMTTGDGQPVCGSVTIQAPRTATKILGVTVDTAAMQQQILDSVLVGEIRPQVQQVANQFWQTKKSSSLAPLVDLMTQATNDYTSKLTTKAASIRQQVQAAVTKRSTSFQAWDSGTNGDAANTKGRLDNLGWTGAGAYYLEFARLNGETMSLMASTPTVSAPTYVGLGEDVHGDIAPMMQSIGALLANISNMVATQDGMNAPGGSSDLYAGVTPSGDGAGVLSQVARSLHLSDYTLQTVMAFIEPSGAEGYWTDPFGNLMGLGNWMITTALLVMASAALLSSDAGSAVTAAGAALTGNFAGAAGIGVGHVVVQFLSTPILTGAMALLLPGLTLAFVLPMIPWVMWMAGVAGWLILVCEGVIAVPLWMLAHMTMSGEGLHGHAKAGYALIFNVLFRPTLMLFGLFLGYFVFDAMSWLIHQTFGVAAGFVLSHGWIVTNLIGVVVMLGMYVTVHITLALMCFRLIAILPERVPAMIGFHEGNRVDLDQFSRDAAVVGMAGTLQGIQRSLAPQKGSNDGQRPSAQLVNGVRNSAAGGNDTTMQRIT</sequence>
<proteinExistence type="predicted"/>
<feature type="chain" id="PRO_5008590233" description="DotA/TraY family protein" evidence="3">
    <location>
        <begin position="29"/>
        <end position="780"/>
    </location>
</feature>
<protein>
    <recommendedName>
        <fullName evidence="6">DotA/TraY family protein</fullName>
    </recommendedName>
</protein>
<evidence type="ECO:0000256" key="2">
    <source>
        <dbReference type="SAM" id="Phobius"/>
    </source>
</evidence>
<feature type="transmembrane region" description="Helical" evidence="2">
    <location>
        <begin position="499"/>
        <end position="517"/>
    </location>
</feature>
<feature type="transmembrane region" description="Helical" evidence="2">
    <location>
        <begin position="653"/>
        <end position="672"/>
    </location>
</feature>
<feature type="signal peptide" evidence="3">
    <location>
        <begin position="1"/>
        <end position="28"/>
    </location>
</feature>
<evidence type="ECO:0000256" key="1">
    <source>
        <dbReference type="SAM" id="MobiDB-lite"/>
    </source>
</evidence>
<evidence type="ECO:0000313" key="4">
    <source>
        <dbReference type="EMBL" id="OAJ69085.1"/>
    </source>
</evidence>
<dbReference type="InterPro" id="IPR027628">
    <property type="entry name" value="DotA_TraY"/>
</dbReference>
<name>A0A1B6VPE7_9PROT</name>
<feature type="compositionally biased region" description="Polar residues" evidence="1">
    <location>
        <begin position="748"/>
        <end position="760"/>
    </location>
</feature>
<organism evidence="4 5">
    <name type="scientific">Gluconobacter cerinus</name>
    <dbReference type="NCBI Taxonomy" id="38307"/>
    <lineage>
        <taxon>Bacteria</taxon>
        <taxon>Pseudomonadati</taxon>
        <taxon>Pseudomonadota</taxon>
        <taxon>Alphaproteobacteria</taxon>
        <taxon>Acetobacterales</taxon>
        <taxon>Acetobacteraceae</taxon>
        <taxon>Gluconobacter</taxon>
    </lineage>
</organism>
<evidence type="ECO:0008006" key="6">
    <source>
        <dbReference type="Google" id="ProtNLM"/>
    </source>
</evidence>
<dbReference type="RefSeq" id="WP_064272972.1">
    <property type="nucleotide sequence ID" value="NZ_JAERLH010000008.1"/>
</dbReference>
<dbReference type="NCBIfam" id="TIGR04346">
    <property type="entry name" value="DotA_TraY"/>
    <property type="match status" value="1"/>
</dbReference>
<feature type="transmembrane region" description="Helical" evidence="2">
    <location>
        <begin position="625"/>
        <end position="646"/>
    </location>
</feature>